<protein>
    <submittedName>
        <fullName evidence="1">Uncharacterized protein</fullName>
    </submittedName>
</protein>
<sequence length="111" mass="12102">MKKERNRLIQKGAKFAPRKACKTLRKDDALLAILNGRSGLALGSQFRGWRAPGSKPDSPEGPAVAKCPPAAVVWKLGGVISSDADLVILPRFKMTKSVPIALVFFQNWTLM</sequence>
<dbReference type="Proteomes" id="UP000499080">
    <property type="component" value="Unassembled WGS sequence"/>
</dbReference>
<comment type="caution">
    <text evidence="1">The sequence shown here is derived from an EMBL/GenBank/DDBJ whole genome shotgun (WGS) entry which is preliminary data.</text>
</comment>
<accession>A0A4Y2QBS5</accession>
<dbReference type="EMBL" id="BGPR01013307">
    <property type="protein sequence ID" value="GBN60077.1"/>
    <property type="molecule type" value="Genomic_DNA"/>
</dbReference>
<proteinExistence type="predicted"/>
<dbReference type="AlphaFoldDB" id="A0A4Y2QBS5"/>
<name>A0A4Y2QBS5_ARAVE</name>
<reference evidence="1 2" key="1">
    <citation type="journal article" date="2019" name="Sci. Rep.">
        <title>Orb-weaving spider Araneus ventricosus genome elucidates the spidroin gene catalogue.</title>
        <authorList>
            <person name="Kono N."/>
            <person name="Nakamura H."/>
            <person name="Ohtoshi R."/>
            <person name="Moran D.A.P."/>
            <person name="Shinohara A."/>
            <person name="Yoshida Y."/>
            <person name="Fujiwara M."/>
            <person name="Mori M."/>
            <person name="Tomita M."/>
            <person name="Arakawa K."/>
        </authorList>
    </citation>
    <scope>NUCLEOTIDE SEQUENCE [LARGE SCALE GENOMIC DNA]</scope>
</reference>
<organism evidence="1 2">
    <name type="scientific">Araneus ventricosus</name>
    <name type="common">Orbweaver spider</name>
    <name type="synonym">Epeira ventricosa</name>
    <dbReference type="NCBI Taxonomy" id="182803"/>
    <lineage>
        <taxon>Eukaryota</taxon>
        <taxon>Metazoa</taxon>
        <taxon>Ecdysozoa</taxon>
        <taxon>Arthropoda</taxon>
        <taxon>Chelicerata</taxon>
        <taxon>Arachnida</taxon>
        <taxon>Araneae</taxon>
        <taxon>Araneomorphae</taxon>
        <taxon>Entelegynae</taxon>
        <taxon>Araneoidea</taxon>
        <taxon>Araneidae</taxon>
        <taxon>Araneus</taxon>
    </lineage>
</organism>
<evidence type="ECO:0000313" key="1">
    <source>
        <dbReference type="EMBL" id="GBN60077.1"/>
    </source>
</evidence>
<gene>
    <name evidence="1" type="ORF">AVEN_233067_1</name>
</gene>
<evidence type="ECO:0000313" key="2">
    <source>
        <dbReference type="Proteomes" id="UP000499080"/>
    </source>
</evidence>
<keyword evidence="2" id="KW-1185">Reference proteome</keyword>